<proteinExistence type="predicted"/>
<comment type="caution">
    <text evidence="4">The sequence shown here is derived from an EMBL/GenBank/DDBJ whole genome shotgun (WGS) entry which is preliminary data.</text>
</comment>
<sequence>MTTDEARVEIRLLDARFDDYDALLDLIRTAFASMDGVIDPPSSAHKLTPQMLAEKACTEIGLIAVSPDQPERLLGCAFLRPEAEALYIGKLAVAPLAEGRGIGRALLMQAERIAQEKGLARLRLETRIELTRNHQVFAAWGFHRTAENAHPGYDRVTSVEMSKPLS</sequence>
<evidence type="ECO:0000313" key="5">
    <source>
        <dbReference type="Proteomes" id="UP000186364"/>
    </source>
</evidence>
<gene>
    <name evidence="4" type="ORF">BJF93_03730</name>
</gene>
<dbReference type="Gene3D" id="3.40.630.30">
    <property type="match status" value="1"/>
</dbReference>
<dbReference type="InterPro" id="IPR050832">
    <property type="entry name" value="Bact_Acetyltransf"/>
</dbReference>
<evidence type="ECO:0000259" key="3">
    <source>
        <dbReference type="PROSITE" id="PS51186"/>
    </source>
</evidence>
<reference evidence="4 5" key="1">
    <citation type="submission" date="2016-09" db="EMBL/GenBank/DDBJ databases">
        <title>Rhizobium sp. nov., a novel species isolated from the rice rhizosphere.</title>
        <authorList>
            <person name="Zhao J."/>
            <person name="Zhang X."/>
        </authorList>
    </citation>
    <scope>NUCLEOTIDE SEQUENCE [LARGE SCALE GENOMIC DNA]</scope>
    <source>
        <strain evidence="4 5">1.7048</strain>
    </source>
</reference>
<dbReference type="AlphaFoldDB" id="A0A1Q9AUA4"/>
<name>A0A1Q9AUA4_9HYPH</name>
<dbReference type="PROSITE" id="PS51186">
    <property type="entry name" value="GNAT"/>
    <property type="match status" value="1"/>
</dbReference>
<dbReference type="InterPro" id="IPR016181">
    <property type="entry name" value="Acyl_CoA_acyltransferase"/>
</dbReference>
<organism evidence="4 5">
    <name type="scientific">Xaviernesmea oryzae</name>
    <dbReference type="NCBI Taxonomy" id="464029"/>
    <lineage>
        <taxon>Bacteria</taxon>
        <taxon>Pseudomonadati</taxon>
        <taxon>Pseudomonadota</taxon>
        <taxon>Alphaproteobacteria</taxon>
        <taxon>Hyphomicrobiales</taxon>
        <taxon>Rhizobiaceae</taxon>
        <taxon>Rhizobium/Agrobacterium group</taxon>
        <taxon>Xaviernesmea</taxon>
    </lineage>
</organism>
<accession>A0A1Q9AUA4</accession>
<evidence type="ECO:0000313" key="4">
    <source>
        <dbReference type="EMBL" id="OLP59046.1"/>
    </source>
</evidence>
<dbReference type="Proteomes" id="UP000186364">
    <property type="component" value="Unassembled WGS sequence"/>
</dbReference>
<keyword evidence="2" id="KW-0012">Acyltransferase</keyword>
<dbReference type="GO" id="GO:0016747">
    <property type="term" value="F:acyltransferase activity, transferring groups other than amino-acyl groups"/>
    <property type="evidence" value="ECO:0007669"/>
    <property type="project" value="InterPro"/>
</dbReference>
<dbReference type="Pfam" id="PF00583">
    <property type="entry name" value="Acetyltransf_1"/>
    <property type="match status" value="1"/>
</dbReference>
<dbReference type="SUPFAM" id="SSF55729">
    <property type="entry name" value="Acyl-CoA N-acyltransferases (Nat)"/>
    <property type="match status" value="1"/>
</dbReference>
<dbReference type="PANTHER" id="PTHR43877">
    <property type="entry name" value="AMINOALKYLPHOSPHONATE N-ACETYLTRANSFERASE-RELATED-RELATED"/>
    <property type="match status" value="1"/>
</dbReference>
<dbReference type="PANTHER" id="PTHR43877:SF2">
    <property type="entry name" value="AMINOALKYLPHOSPHONATE N-ACETYLTRANSFERASE-RELATED"/>
    <property type="match status" value="1"/>
</dbReference>
<dbReference type="EMBL" id="MKIP01000053">
    <property type="protein sequence ID" value="OLP59046.1"/>
    <property type="molecule type" value="Genomic_DNA"/>
</dbReference>
<keyword evidence="1 4" id="KW-0808">Transferase</keyword>
<keyword evidence="5" id="KW-1185">Reference proteome</keyword>
<evidence type="ECO:0000256" key="1">
    <source>
        <dbReference type="ARBA" id="ARBA00022679"/>
    </source>
</evidence>
<dbReference type="InterPro" id="IPR000182">
    <property type="entry name" value="GNAT_dom"/>
</dbReference>
<evidence type="ECO:0000256" key="2">
    <source>
        <dbReference type="ARBA" id="ARBA00023315"/>
    </source>
</evidence>
<feature type="domain" description="N-acetyltransferase" evidence="3">
    <location>
        <begin position="8"/>
        <end position="166"/>
    </location>
</feature>
<dbReference type="RefSeq" id="WP_075628389.1">
    <property type="nucleotide sequence ID" value="NZ_FOAM01000004.1"/>
</dbReference>
<dbReference type="CDD" id="cd04301">
    <property type="entry name" value="NAT_SF"/>
    <property type="match status" value="1"/>
</dbReference>
<protein>
    <submittedName>
        <fullName evidence="4">GNAT family N-acetyltransferase</fullName>
    </submittedName>
</protein>